<dbReference type="PANTHER" id="PTHR46273">
    <property type="entry name" value="MYOSUPPRESSIN RECEPTOR 1, ISOFORM B-RELATED"/>
    <property type="match status" value="1"/>
</dbReference>
<keyword evidence="8" id="KW-0527">Neuropeptide</keyword>
<evidence type="ECO:0000256" key="6">
    <source>
        <dbReference type="SAM" id="Phobius"/>
    </source>
</evidence>
<evidence type="ECO:0000256" key="2">
    <source>
        <dbReference type="ARBA" id="ARBA00010663"/>
    </source>
</evidence>
<feature type="transmembrane region" description="Helical" evidence="6">
    <location>
        <begin position="76"/>
        <end position="102"/>
    </location>
</feature>
<keyword evidence="5 6" id="KW-0472">Membrane</keyword>
<dbReference type="CDD" id="cd14978">
    <property type="entry name" value="7tmA_FMRFamide_R-like"/>
    <property type="match status" value="1"/>
</dbReference>
<dbReference type="AlphaFoldDB" id="U3UA02"/>
<feature type="transmembrane region" description="Helical" evidence="6">
    <location>
        <begin position="338"/>
        <end position="354"/>
    </location>
</feature>
<sequence length="392" mass="44053">MSLMSAASNMSNATSAAAADGVTAALYCGERWQALHDGYRPWHGCTALLVCLFGSVANTLNIAVLTRREMYSPTNAILTGLAIADLLVMLEYIPFTLHMYILTRPAEVRFTYGWAAFVLFHSNFTQVGHSISIWLTVTLAVWRYIAVAHPQHNREWCSMQRTICVILTGYLVCPLICIPVYFSFDIRPEVSLVDESGEFSKSNDSSIPVHNATLFYVSLSELSQANNNLLYDINFWIYSVVIKIIPCIALTILSLRLVCALMDAKKRRQKLTSGSSRKSVKNLDKERQTDRTTRMLLAVLLLFLITEFPQGILGLLSVVLNKKFFNECYISLGEVMDILALFNSAINFILYCAMSRQFRTTFSILFRPSWMPVPQVEANGHNGHTTTQVTQV</sequence>
<organism evidence="8">
    <name type="scientific">Nilaparvata lugens</name>
    <name type="common">Brown planthopper</name>
    <dbReference type="NCBI Taxonomy" id="108931"/>
    <lineage>
        <taxon>Eukaryota</taxon>
        <taxon>Metazoa</taxon>
        <taxon>Ecdysozoa</taxon>
        <taxon>Arthropoda</taxon>
        <taxon>Hexapoda</taxon>
        <taxon>Insecta</taxon>
        <taxon>Pterygota</taxon>
        <taxon>Neoptera</taxon>
        <taxon>Paraneoptera</taxon>
        <taxon>Hemiptera</taxon>
        <taxon>Auchenorrhyncha</taxon>
        <taxon>Fulgoroidea</taxon>
        <taxon>Delphacidae</taxon>
        <taxon>Delphacinae</taxon>
        <taxon>Nilaparvata</taxon>
    </lineage>
</organism>
<evidence type="ECO:0000313" key="8">
    <source>
        <dbReference type="EMBL" id="BAO01063.1"/>
    </source>
</evidence>
<dbReference type="PROSITE" id="PS50262">
    <property type="entry name" value="G_PROTEIN_RECEP_F1_2"/>
    <property type="match status" value="1"/>
</dbReference>
<accession>U3UA02</accession>
<evidence type="ECO:0000256" key="4">
    <source>
        <dbReference type="ARBA" id="ARBA00022989"/>
    </source>
</evidence>
<comment type="subcellular location">
    <subcellularLocation>
        <location evidence="1">Membrane</location>
    </subcellularLocation>
</comment>
<dbReference type="InterPro" id="IPR053219">
    <property type="entry name" value="GPCR_Dmsr-1"/>
</dbReference>
<evidence type="ECO:0000256" key="1">
    <source>
        <dbReference type="ARBA" id="ARBA00004370"/>
    </source>
</evidence>
<dbReference type="InterPro" id="IPR000276">
    <property type="entry name" value="GPCR_Rhodpsn"/>
</dbReference>
<comment type="similarity">
    <text evidence="2">Belongs to the G-protein coupled receptor 1 family.</text>
</comment>
<keyword evidence="3 6" id="KW-0812">Transmembrane</keyword>
<dbReference type="GO" id="GO:0008528">
    <property type="term" value="F:G protein-coupled peptide receptor activity"/>
    <property type="evidence" value="ECO:0007669"/>
    <property type="project" value="InterPro"/>
</dbReference>
<dbReference type="EMBL" id="AB817296">
    <property type="protein sequence ID" value="BAO01063.1"/>
    <property type="molecule type" value="mRNA"/>
</dbReference>
<feature type="transmembrane region" description="Helical" evidence="6">
    <location>
        <begin position="40"/>
        <end position="64"/>
    </location>
</feature>
<reference evidence="8" key="1">
    <citation type="journal article" date="2014" name="Peptides">
        <title>Transcriptome analysis of neuropeptides and G-protein coupled receptors (GPCRs) for neuropeptides in the brown planthopper Nilaparvata lugens.</title>
        <authorList>
            <person name="Tanaka Y."/>
            <person name="Suetsugu Y."/>
            <person name="Yamamoto K."/>
            <person name="Noda H."/>
            <person name="Shinoda T."/>
        </authorList>
    </citation>
    <scope>NUCLEOTIDE SEQUENCE</scope>
</reference>
<name>U3UA02_NILLU</name>
<gene>
    <name evidence="8" type="primary">nngr-a13</name>
</gene>
<feature type="domain" description="G-protein coupled receptors family 1 profile" evidence="7">
    <location>
        <begin position="57"/>
        <end position="351"/>
    </location>
</feature>
<dbReference type="OrthoDB" id="5864054at2759"/>
<evidence type="ECO:0000256" key="5">
    <source>
        <dbReference type="ARBA" id="ARBA00023136"/>
    </source>
</evidence>
<evidence type="ECO:0000259" key="7">
    <source>
        <dbReference type="PROSITE" id="PS50262"/>
    </source>
</evidence>
<feature type="transmembrane region" description="Helical" evidence="6">
    <location>
        <begin position="114"/>
        <end position="142"/>
    </location>
</feature>
<dbReference type="InterPro" id="IPR017452">
    <property type="entry name" value="GPCR_Rhodpsn_7TM"/>
</dbReference>
<dbReference type="PANTHER" id="PTHR46273:SF15">
    <property type="entry name" value="MYOSUPPRESSIN RECEPTOR 1, ISOFORM B-RELATED"/>
    <property type="match status" value="1"/>
</dbReference>
<dbReference type="Pfam" id="PF10324">
    <property type="entry name" value="7TM_GPCR_Srw"/>
    <property type="match status" value="1"/>
</dbReference>
<proteinExistence type="evidence at transcript level"/>
<dbReference type="SUPFAM" id="SSF81321">
    <property type="entry name" value="Family A G protein-coupled receptor-like"/>
    <property type="match status" value="1"/>
</dbReference>
<dbReference type="GO" id="GO:0005886">
    <property type="term" value="C:plasma membrane"/>
    <property type="evidence" value="ECO:0007669"/>
    <property type="project" value="TreeGrafter"/>
</dbReference>
<feature type="transmembrane region" description="Helical" evidence="6">
    <location>
        <begin position="295"/>
        <end position="318"/>
    </location>
</feature>
<dbReference type="PRINTS" id="PR00237">
    <property type="entry name" value="GPCRRHODOPSN"/>
</dbReference>
<feature type="transmembrane region" description="Helical" evidence="6">
    <location>
        <begin position="235"/>
        <end position="259"/>
    </location>
</feature>
<dbReference type="GO" id="GO:0007218">
    <property type="term" value="P:neuropeptide signaling pathway"/>
    <property type="evidence" value="ECO:0007669"/>
    <property type="project" value="UniProtKB-KW"/>
</dbReference>
<protein>
    <submittedName>
        <fullName evidence="8">Neuropeptide GPCR A13</fullName>
    </submittedName>
</protein>
<keyword evidence="4 6" id="KW-1133">Transmembrane helix</keyword>
<dbReference type="Gene3D" id="1.20.1070.10">
    <property type="entry name" value="Rhodopsin 7-helix transmembrane proteins"/>
    <property type="match status" value="1"/>
</dbReference>
<dbReference type="InterPro" id="IPR019427">
    <property type="entry name" value="7TM_GPCR_serpentine_rcpt_Srw"/>
</dbReference>
<feature type="transmembrane region" description="Helical" evidence="6">
    <location>
        <begin position="163"/>
        <end position="184"/>
    </location>
</feature>
<evidence type="ECO:0000256" key="3">
    <source>
        <dbReference type="ARBA" id="ARBA00022692"/>
    </source>
</evidence>